<feature type="transmembrane region" description="Helical" evidence="6">
    <location>
        <begin position="556"/>
        <end position="573"/>
    </location>
</feature>
<evidence type="ECO:0000256" key="5">
    <source>
        <dbReference type="ARBA" id="ARBA00023136"/>
    </source>
</evidence>
<comment type="similarity">
    <text evidence="2 6">Belongs to the multi antimicrobial extrusion (MATE) (TC 2.A.66.1) family.</text>
</comment>
<gene>
    <name evidence="8" type="ORF">PPROV_001061500</name>
</gene>
<feature type="transmembrane region" description="Helical" evidence="6">
    <location>
        <begin position="134"/>
        <end position="158"/>
    </location>
</feature>
<dbReference type="GO" id="GO:0016020">
    <property type="term" value="C:membrane"/>
    <property type="evidence" value="ECO:0007669"/>
    <property type="project" value="UniProtKB-SubCell"/>
</dbReference>
<reference evidence="8" key="1">
    <citation type="submission" date="2020-10" db="EMBL/GenBank/DDBJ databases">
        <title>Unveiling of a novel bifunctional photoreceptor, Dualchrome1, isolated from a cosmopolitan green alga.</title>
        <authorList>
            <person name="Suzuki S."/>
            <person name="Kawachi M."/>
        </authorList>
    </citation>
    <scope>NUCLEOTIDE SEQUENCE</scope>
    <source>
        <strain evidence="8">NIES 2893</strain>
    </source>
</reference>
<feature type="transmembrane region" description="Helical" evidence="6">
    <location>
        <begin position="309"/>
        <end position="326"/>
    </location>
</feature>
<evidence type="ECO:0000256" key="3">
    <source>
        <dbReference type="ARBA" id="ARBA00022692"/>
    </source>
</evidence>
<feature type="transmembrane region" description="Helical" evidence="6">
    <location>
        <begin position="490"/>
        <end position="514"/>
    </location>
</feature>
<sequence length="716" mass="77223">MAPLHVHALSSSTSSTTGLHSSIYRAHHIVHMSRRADFTWSFSSSDGVRDWRYPKTSHGARAHHHHQAQALSIHSLRRSIGTCRAVSSSSSSSFESADADSSHHNDEPSTSTSSSSDDEDISNLNNFQRRMRTFTLPALGIYVSGPLLSLVDTSIVGLNSPTELAALGPSTVLCDVSLFFFNALSVAATSLVAASLVNGERRETSSVVLCGVQVGAVAGTILMAILMVFPRTLLNALGAPAATIEPALAYTSIRALSVPFQVVAMVTSSCILGKGNAYGPLRATAIAAVVNLVGDIVLCLGPPQMGIRGAAIATTASVILQCLLMLRQTYAEYLFPFEWYAKSLAKRVRIMASGVFARPSKQVVANFFTYMGPLSFILLTRVCGFTTAAAAAAAYGTTTLAAHQVLFSVFNFLIVFGQPISQTAMTFLPSAIGAARADAAKRERDRMLTTKEGRNVEEMGIGIDVEVPDYGIPVHLMNDKPRKTTEKLTLLSFFVGIGLAAVAAILLLVVPGAFTNDAIVISMLRTNAPIVCIGLAILPMNIVMDGVFVAMGKLRTVMVFTTCTLGVQMFWLITGMKLGYGLPGIWTAQLWRLAVFNLLCFAVLFSYGLLGARDPEAQRKKDDAARDKYMEALKRKLSKNPKALSSEQKGRLRAESEAKIRQELADDYRKMQGLSGELVDDDPQVQEAMRKIRDAELSGSIEPDQPPPSLKHLKDN</sequence>
<name>A0A830HY01_9CHLO</name>
<comment type="caution">
    <text evidence="8">The sequence shown here is derived from an EMBL/GenBank/DDBJ whole genome shotgun (WGS) entry which is preliminary data.</text>
</comment>
<accession>A0A830HY01</accession>
<dbReference type="InterPro" id="IPR002528">
    <property type="entry name" value="MATE_fam"/>
</dbReference>
<protein>
    <recommendedName>
        <fullName evidence="6">Protein DETOXIFICATION</fullName>
    </recommendedName>
    <alternativeName>
        <fullName evidence="6">Multidrug and toxic compound extrusion protein</fullName>
    </alternativeName>
</protein>
<feature type="region of interest" description="Disordered" evidence="7">
    <location>
        <begin position="637"/>
        <end position="657"/>
    </location>
</feature>
<keyword evidence="3 6" id="KW-0812">Transmembrane</keyword>
<organism evidence="8 9">
    <name type="scientific">Pycnococcus provasolii</name>
    <dbReference type="NCBI Taxonomy" id="41880"/>
    <lineage>
        <taxon>Eukaryota</taxon>
        <taxon>Viridiplantae</taxon>
        <taxon>Chlorophyta</taxon>
        <taxon>Pseudoscourfieldiophyceae</taxon>
        <taxon>Pseudoscourfieldiales</taxon>
        <taxon>Pycnococcaceae</taxon>
        <taxon>Pycnococcus</taxon>
    </lineage>
</organism>
<keyword evidence="5 6" id="KW-0472">Membrane</keyword>
<feature type="region of interest" description="Disordered" evidence="7">
    <location>
        <begin position="673"/>
        <end position="716"/>
    </location>
</feature>
<feature type="transmembrane region" description="Helical" evidence="6">
    <location>
        <begin position="526"/>
        <end position="544"/>
    </location>
</feature>
<feature type="compositionally biased region" description="Basic and acidic residues" evidence="7">
    <location>
        <begin position="648"/>
        <end position="657"/>
    </location>
</feature>
<proteinExistence type="inferred from homology"/>
<evidence type="ECO:0000256" key="6">
    <source>
        <dbReference type="RuleBase" id="RU004914"/>
    </source>
</evidence>
<dbReference type="GO" id="GO:0042910">
    <property type="term" value="F:xenobiotic transmembrane transporter activity"/>
    <property type="evidence" value="ECO:0007669"/>
    <property type="project" value="InterPro"/>
</dbReference>
<comment type="subcellular location">
    <subcellularLocation>
        <location evidence="1">Membrane</location>
        <topology evidence="1">Multi-pass membrane protein</topology>
    </subcellularLocation>
</comment>
<evidence type="ECO:0000256" key="4">
    <source>
        <dbReference type="ARBA" id="ARBA00022989"/>
    </source>
</evidence>
<feature type="transmembrane region" description="Helical" evidence="6">
    <location>
        <begin position="178"/>
        <end position="197"/>
    </location>
</feature>
<feature type="transmembrane region" description="Helical" evidence="6">
    <location>
        <begin position="593"/>
        <end position="612"/>
    </location>
</feature>
<dbReference type="InterPro" id="IPR044644">
    <property type="entry name" value="DinF-like"/>
</dbReference>
<evidence type="ECO:0000256" key="2">
    <source>
        <dbReference type="ARBA" id="ARBA00010199"/>
    </source>
</evidence>
<evidence type="ECO:0000313" key="8">
    <source>
        <dbReference type="EMBL" id="GHP11888.1"/>
    </source>
</evidence>
<dbReference type="PANTHER" id="PTHR42893">
    <property type="entry name" value="PROTEIN DETOXIFICATION 44, CHLOROPLASTIC-RELATED"/>
    <property type="match status" value="1"/>
</dbReference>
<dbReference type="OrthoDB" id="423427at2759"/>
<dbReference type="Proteomes" id="UP000660262">
    <property type="component" value="Unassembled WGS sequence"/>
</dbReference>
<evidence type="ECO:0000256" key="1">
    <source>
        <dbReference type="ARBA" id="ARBA00004141"/>
    </source>
</evidence>
<dbReference type="GO" id="GO:0015297">
    <property type="term" value="F:antiporter activity"/>
    <property type="evidence" value="ECO:0007669"/>
    <property type="project" value="InterPro"/>
</dbReference>
<dbReference type="Pfam" id="PF01554">
    <property type="entry name" value="MatE"/>
    <property type="match status" value="1"/>
</dbReference>
<dbReference type="PANTHER" id="PTHR42893:SF9">
    <property type="entry name" value="PROTEIN DETOXIFICATION 46, CHLOROPLASTIC"/>
    <property type="match status" value="1"/>
</dbReference>
<keyword evidence="4 6" id="KW-1133">Transmembrane helix</keyword>
<dbReference type="AlphaFoldDB" id="A0A830HY01"/>
<keyword evidence="9" id="KW-1185">Reference proteome</keyword>
<feature type="region of interest" description="Disordered" evidence="7">
    <location>
        <begin position="88"/>
        <end position="122"/>
    </location>
</feature>
<feature type="transmembrane region" description="Helical" evidence="6">
    <location>
        <begin position="401"/>
        <end position="420"/>
    </location>
</feature>
<evidence type="ECO:0000313" key="9">
    <source>
        <dbReference type="Proteomes" id="UP000660262"/>
    </source>
</evidence>
<feature type="transmembrane region" description="Helical" evidence="6">
    <location>
        <begin position="209"/>
        <end position="229"/>
    </location>
</feature>
<evidence type="ECO:0000256" key="7">
    <source>
        <dbReference type="SAM" id="MobiDB-lite"/>
    </source>
</evidence>
<dbReference type="EMBL" id="BNJQ01000037">
    <property type="protein sequence ID" value="GHP11888.1"/>
    <property type="molecule type" value="Genomic_DNA"/>
</dbReference>
<feature type="transmembrane region" description="Helical" evidence="6">
    <location>
        <begin position="367"/>
        <end position="395"/>
    </location>
</feature>